<dbReference type="InterPro" id="IPR002821">
    <property type="entry name" value="Hydantoinase_A"/>
</dbReference>
<dbReference type="Pfam" id="PF05378">
    <property type="entry name" value="Hydant_A_N"/>
    <property type="match status" value="1"/>
</dbReference>
<dbReference type="OrthoDB" id="9759608at2"/>
<evidence type="ECO:0000259" key="5">
    <source>
        <dbReference type="Pfam" id="PF19278"/>
    </source>
</evidence>
<dbReference type="Pfam" id="PF02538">
    <property type="entry name" value="Hydantoinase_B"/>
    <property type="match status" value="1"/>
</dbReference>
<dbReference type="Proteomes" id="UP000199227">
    <property type="component" value="Unassembled WGS sequence"/>
</dbReference>
<proteinExistence type="inferred from homology"/>
<dbReference type="InterPro" id="IPR003692">
    <property type="entry name" value="Hydantoinase_B"/>
</dbReference>
<dbReference type="RefSeq" id="WP_092913627.1">
    <property type="nucleotide sequence ID" value="NZ_FOXB01000039.1"/>
</dbReference>
<evidence type="ECO:0000313" key="7">
    <source>
        <dbReference type="Proteomes" id="UP000199227"/>
    </source>
</evidence>
<sequence length="1173" mass="128837">MIEFAIDRGGTFTDLIARVGDRFIVKKVLSNSPFYAESCSHAISEVLYELYGKKEPIDLSYIASIWMGTTIATNALLERKGVPTALVVTEGFGDLLHIGDQTRPDIFALEIEKSKPLFSSVVEAKERVIVKDSDFIVETPLDEEKLREDLSKLNVKHLAVCLMHGYGFFDHEKRIKEIAESMGFSVVCSHETVPLPGAVARAETTLVDAYLTPKLQEYLRLFQAPFQGDVAKKTLMMQSDGTLCAMNDFRGSRALLSGPAGGVTALASIYENRPLIGFDMGGTSTDVCRYDGEVALRYESETAGVKVRVPQVDLHTVASGGGSRLFYKNGLFVVGPESSGANPGPLCYGRNGYLSITDANLVTGRLDPESFPKIFGENGDEPLSIDASKRGFEEIAQEVGKSIEAVAEGFLDVANEQMATAIREVTLKKGFDPADHILCAFGGAGGQHAVAVARKLGIKKVLIHRYAGILSAYGMALAKRSFEAMKHIGLPLFECRDELFKPLQKEIEPKLPNQYEVHWHRLVRVYYEGTDTVIEVPFEDAKRTFEEHYKREFGFLMPERTLIVESIRIRAEVIAKGWSRQKIAPVSEPIKPLRVHRLYKDGVWLDAPVYDMEKLGSGAVIEGPALVMQSTSTIVLEPGCRAEVSAYGDLMIDVPVEKDSKQTEIQAVVDALFSNRFHFIATRMGDMLQMSAVSTNIKERLDFSCAIFDRGGNLIANAPHIPVHLGSMSSVVKAVMQKFPKPEEGSVYISNAPYEGGSHLPDITVVTPYIEDGKVVFWVASRGHHADIGGSVPGSMPPFSHQLFEEGAIFEAFELVENGRFNEERVREILEKAGARRIEDNLSDLRAQVAANTEGIAGVLALMKEYGKESIERYMESIQNISETAVRNFLRSFTKKELFAKEFLDNGSSIVLKVSIDDEGGAVFDFTGSGMELWGNQNTPPSVVRSAIIYTLRAMLREDLPLNEGLIAPIKLHLSEGSLLNPGKEAAVVGGNVTTSQRIVDVVLKAFGESAGSQGCMNNVTFGNEDFGYYETIGGGAGATPKRSGASGVHTHMTNTRITDVEVLERRYPVMIETFALRKGSGGLGRNRGGDGLIRRYRFFDELDFAILSERRVFAPFGLAGGNKGQKGRNILIRDEKMYDLGAKVQLKVKKSDRIEIQTPGGGGYGKVSERDK</sequence>
<evidence type="ECO:0000256" key="1">
    <source>
        <dbReference type="ARBA" id="ARBA00010403"/>
    </source>
</evidence>
<dbReference type="PANTHER" id="PTHR11365:SF2">
    <property type="entry name" value="5-OXOPROLINASE"/>
    <property type="match status" value="1"/>
</dbReference>
<reference evidence="6 7" key="1">
    <citation type="submission" date="2016-10" db="EMBL/GenBank/DDBJ databases">
        <authorList>
            <person name="de Groot N.N."/>
        </authorList>
    </citation>
    <scope>NUCLEOTIDE SEQUENCE [LARGE SCALE GENOMIC DNA]</scope>
    <source>
        <strain evidence="6 7">EP1-55-1</strain>
    </source>
</reference>
<evidence type="ECO:0000259" key="4">
    <source>
        <dbReference type="Pfam" id="PF05378"/>
    </source>
</evidence>
<evidence type="ECO:0000259" key="2">
    <source>
        <dbReference type="Pfam" id="PF01968"/>
    </source>
</evidence>
<feature type="domain" description="Hydantoinase/oxoprolinase N-terminal" evidence="4">
    <location>
        <begin position="4"/>
        <end position="182"/>
    </location>
</feature>
<accession>A0A1I5T1C4</accession>
<feature type="domain" description="Acetophenone carboxylase-like C-terminal" evidence="5">
    <location>
        <begin position="593"/>
        <end position="644"/>
    </location>
</feature>
<dbReference type="InterPro" id="IPR008040">
    <property type="entry name" value="Hydant_A_N"/>
</dbReference>
<evidence type="ECO:0000313" key="6">
    <source>
        <dbReference type="EMBL" id="SFP76820.1"/>
    </source>
</evidence>
<dbReference type="GO" id="GO:0005829">
    <property type="term" value="C:cytosol"/>
    <property type="evidence" value="ECO:0007669"/>
    <property type="project" value="TreeGrafter"/>
</dbReference>
<dbReference type="STRING" id="223786.SAMN05216234_13917"/>
<gene>
    <name evidence="6" type="ORF">SAMN05216234_13917</name>
</gene>
<evidence type="ECO:0000259" key="3">
    <source>
        <dbReference type="Pfam" id="PF02538"/>
    </source>
</evidence>
<dbReference type="GO" id="GO:0006749">
    <property type="term" value="P:glutathione metabolic process"/>
    <property type="evidence" value="ECO:0007669"/>
    <property type="project" value="TreeGrafter"/>
</dbReference>
<feature type="domain" description="Hydantoinase A/oxoprolinase" evidence="2">
    <location>
        <begin position="201"/>
        <end position="480"/>
    </location>
</feature>
<protein>
    <submittedName>
        <fullName evidence="6">5-oxoprolinase (ATP-hydrolysing)</fullName>
    </submittedName>
</protein>
<dbReference type="PANTHER" id="PTHR11365">
    <property type="entry name" value="5-OXOPROLINASE RELATED"/>
    <property type="match status" value="1"/>
</dbReference>
<dbReference type="GO" id="GO:0017168">
    <property type="term" value="F:5-oxoprolinase (ATP-hydrolyzing) activity"/>
    <property type="evidence" value="ECO:0007669"/>
    <property type="project" value="TreeGrafter"/>
</dbReference>
<dbReference type="InterPro" id="IPR045079">
    <property type="entry name" value="Oxoprolinase-like"/>
</dbReference>
<dbReference type="InterPro" id="IPR049517">
    <property type="entry name" value="ACX-like_C"/>
</dbReference>
<dbReference type="EMBL" id="FOXB01000039">
    <property type="protein sequence ID" value="SFP76820.1"/>
    <property type="molecule type" value="Genomic_DNA"/>
</dbReference>
<feature type="domain" description="Hydantoinase B/oxoprolinase" evidence="3">
    <location>
        <begin position="671"/>
        <end position="1167"/>
    </location>
</feature>
<keyword evidence="7" id="KW-1185">Reference proteome</keyword>
<dbReference type="Pfam" id="PF01968">
    <property type="entry name" value="Hydantoinase_A"/>
    <property type="match status" value="1"/>
</dbReference>
<comment type="similarity">
    <text evidence="1">Belongs to the oxoprolinase family.</text>
</comment>
<dbReference type="Pfam" id="PF19278">
    <property type="entry name" value="Hydant_A_C"/>
    <property type="match status" value="1"/>
</dbReference>
<dbReference type="AlphaFoldDB" id="A0A1I5T1C4"/>
<organism evidence="6 7">
    <name type="scientific">Hydrogenimonas thermophila</name>
    <dbReference type="NCBI Taxonomy" id="223786"/>
    <lineage>
        <taxon>Bacteria</taxon>
        <taxon>Pseudomonadati</taxon>
        <taxon>Campylobacterota</taxon>
        <taxon>Epsilonproteobacteria</taxon>
        <taxon>Campylobacterales</taxon>
        <taxon>Hydrogenimonadaceae</taxon>
        <taxon>Hydrogenimonas</taxon>
    </lineage>
</organism>
<name>A0A1I5T1C4_9BACT</name>